<dbReference type="InterPro" id="IPR026960">
    <property type="entry name" value="RVT-Znf"/>
</dbReference>
<name>A0A484NC81_9ASTE</name>
<dbReference type="Pfam" id="PF13966">
    <property type="entry name" value="zf-RVT"/>
    <property type="match status" value="1"/>
</dbReference>
<organism evidence="2 3">
    <name type="scientific">Cuscuta campestris</name>
    <dbReference type="NCBI Taxonomy" id="132261"/>
    <lineage>
        <taxon>Eukaryota</taxon>
        <taxon>Viridiplantae</taxon>
        <taxon>Streptophyta</taxon>
        <taxon>Embryophyta</taxon>
        <taxon>Tracheophyta</taxon>
        <taxon>Spermatophyta</taxon>
        <taxon>Magnoliopsida</taxon>
        <taxon>eudicotyledons</taxon>
        <taxon>Gunneridae</taxon>
        <taxon>Pentapetalae</taxon>
        <taxon>asterids</taxon>
        <taxon>lamiids</taxon>
        <taxon>Solanales</taxon>
        <taxon>Convolvulaceae</taxon>
        <taxon>Cuscuteae</taxon>
        <taxon>Cuscuta</taxon>
        <taxon>Cuscuta subgen. Grammica</taxon>
        <taxon>Cuscuta sect. Cleistogrammica</taxon>
    </lineage>
</organism>
<dbReference type="Pfam" id="PF00078">
    <property type="entry name" value="RVT_1"/>
    <property type="match status" value="1"/>
</dbReference>
<evidence type="ECO:0000259" key="1">
    <source>
        <dbReference type="PROSITE" id="PS50878"/>
    </source>
</evidence>
<feature type="domain" description="Reverse transcriptase" evidence="1">
    <location>
        <begin position="1"/>
        <end position="182"/>
    </location>
</feature>
<dbReference type="PANTHER" id="PTHR33116:SF84">
    <property type="entry name" value="RNA-DIRECTED DNA POLYMERASE"/>
    <property type="match status" value="1"/>
</dbReference>
<sequence>MIKLDITRAYDTVSWRFLEAVMVGLGFPTRFISLIMECVTTAFSSIMVNGEGHGFFKSKRGLRQGDPMAPTLFLFCIEYFSRMLNTKAKEGVFSYHKDCASLGITHLAFADDIMLFSKGDFHSVQTLMQSLDHLSSVSGLTLNPTKSNIFIAGKFRDTSQNLLDLAPFPRGQLPVRYLGLPLASQRISEADFAPLFKTVDGFLSKWGTLKLSYAGKLELIRAVIQGIQSFWLQAFPVQKYVLHRITSLCRDFLWGSKFAKVAWADICKPKGEGGLGLRDANIWNNALLCKFLWNLATKKDSLWVKWVHNVYIKHDNVWLWQPKKRHSVLLKRIAYVRELLVQKLDNRNSSLEAALQTFCIGDNLIPSKVYDFLRAKTNPKPWMAFIWLSTIPPKCSFTMWLAFRRRLPTKTNLEFLGIPMECALCGVELEEIDHLFFDCWASKIVWGAIKEWLRVDGHLSTIDRAVRWLKAPRRGDAILKKARKVALACTVFHIWKQRNACQFDQEPLNIEGMISKIKVMVYTIVGRMWPIHSLSF</sequence>
<evidence type="ECO:0000313" key="3">
    <source>
        <dbReference type="Proteomes" id="UP000595140"/>
    </source>
</evidence>
<keyword evidence="3" id="KW-1185">Reference proteome</keyword>
<dbReference type="InterPro" id="IPR000477">
    <property type="entry name" value="RT_dom"/>
</dbReference>
<reference evidence="2 3" key="1">
    <citation type="submission" date="2018-04" db="EMBL/GenBank/DDBJ databases">
        <authorList>
            <person name="Vogel A."/>
        </authorList>
    </citation>
    <scope>NUCLEOTIDE SEQUENCE [LARGE SCALE GENOMIC DNA]</scope>
</reference>
<protein>
    <recommendedName>
        <fullName evidence="1">Reverse transcriptase domain-containing protein</fullName>
    </recommendedName>
</protein>
<proteinExistence type="predicted"/>
<evidence type="ECO:0000313" key="2">
    <source>
        <dbReference type="EMBL" id="VFQ98812.1"/>
    </source>
</evidence>
<dbReference type="CDD" id="cd01650">
    <property type="entry name" value="RT_nLTR_like"/>
    <property type="match status" value="1"/>
</dbReference>
<dbReference type="PROSITE" id="PS50878">
    <property type="entry name" value="RT_POL"/>
    <property type="match status" value="1"/>
</dbReference>
<dbReference type="PANTHER" id="PTHR33116">
    <property type="entry name" value="REVERSE TRANSCRIPTASE ZINC-BINDING DOMAIN-CONTAINING PROTEIN-RELATED-RELATED"/>
    <property type="match status" value="1"/>
</dbReference>
<dbReference type="EMBL" id="OOIL02006621">
    <property type="protein sequence ID" value="VFQ98812.1"/>
    <property type="molecule type" value="Genomic_DNA"/>
</dbReference>
<accession>A0A484NC81</accession>
<dbReference type="InterPro" id="IPR043502">
    <property type="entry name" value="DNA/RNA_pol_sf"/>
</dbReference>
<dbReference type="SUPFAM" id="SSF56672">
    <property type="entry name" value="DNA/RNA polymerases"/>
    <property type="match status" value="1"/>
</dbReference>
<dbReference type="OrthoDB" id="1938625at2759"/>
<dbReference type="Proteomes" id="UP000595140">
    <property type="component" value="Unassembled WGS sequence"/>
</dbReference>
<dbReference type="AlphaFoldDB" id="A0A484NC81"/>
<gene>
    <name evidence="2" type="ORF">CCAM_LOCUS40588</name>
</gene>